<sequence>MCSRCHTTMEDWYWDVSDIKNSPSFKAGIDNLTETRYRTEGAKFISTIGQQLKLRYVTLATGTVYFHRFYMYHSFKEFHRYAIASACLFLAGKVEETPKKARDLFKQISLSGLITDQAMATVFGDDPKESLMTLERIILKTIKFDLQVDHPYKFMLKYAKSFIGDRARIEKVVQMGWTFINDSLCTTLCLQWEPEIIAISLMDLSCRISKYEITDWTGKPEGHKGKWWDQFVADVSMELLESICHQVLDFYSNAAPGQQAKSSSSSTSTSKAATAESNKRTASDGSSAPAQPASKVARTDPVVSQSQTVQPTATAPAPASQTATYPPVAPAPTYHQPPAYPPQSQPPPPGLPTSAPSLPPYGPPPPGYAPMYAAPPPQMSVTSAQAAPPGAYPPPPHPPPPHPAAHYYSQPPPTAPVHPSLYYSQAPRPGVPYQPGYPPPPHMPHYPQPAARRRESSLKVLTNNQ</sequence>
<dbReference type="Pfam" id="PF00134">
    <property type="entry name" value="Cyclin_N"/>
    <property type="match status" value="1"/>
</dbReference>
<feature type="compositionally biased region" description="Pro residues" evidence="3">
    <location>
        <begin position="390"/>
        <end position="403"/>
    </location>
</feature>
<dbReference type="GO" id="GO:0006357">
    <property type="term" value="P:regulation of transcription by RNA polymerase II"/>
    <property type="evidence" value="ECO:0007669"/>
    <property type="project" value="InterPro"/>
</dbReference>
<comment type="similarity">
    <text evidence="2">Belongs to the cyclin family.</text>
</comment>
<feature type="region of interest" description="Disordered" evidence="3">
    <location>
        <begin position="256"/>
        <end position="465"/>
    </location>
</feature>
<dbReference type="Proteomes" id="UP000593567">
    <property type="component" value="Unassembled WGS sequence"/>
</dbReference>
<dbReference type="CDD" id="cd20530">
    <property type="entry name" value="CYCLIN_CCNK_rpt1"/>
    <property type="match status" value="1"/>
</dbReference>
<dbReference type="PRINTS" id="PR01217">
    <property type="entry name" value="PRICHEXTENSN"/>
</dbReference>
<feature type="compositionally biased region" description="Pro residues" evidence="3">
    <location>
        <begin position="429"/>
        <end position="447"/>
    </location>
</feature>
<dbReference type="EMBL" id="VXIV02000109">
    <property type="protein sequence ID" value="KAF6040716.1"/>
    <property type="molecule type" value="Genomic_DNA"/>
</dbReference>
<dbReference type="InterPro" id="IPR013763">
    <property type="entry name" value="Cyclin-like_dom"/>
</dbReference>
<name>A0A7J7KR96_BUGNE</name>
<dbReference type="InterPro" id="IPR036915">
    <property type="entry name" value="Cyclin-like_sf"/>
</dbReference>
<dbReference type="InterPro" id="IPR043198">
    <property type="entry name" value="Cyclin/Ssn8"/>
</dbReference>
<evidence type="ECO:0000313" key="5">
    <source>
        <dbReference type="EMBL" id="KAF6040716.1"/>
    </source>
</evidence>
<comment type="caution">
    <text evidence="5">The sequence shown here is derived from an EMBL/GenBank/DDBJ whole genome shotgun (WGS) entry which is preliminary data.</text>
</comment>
<evidence type="ECO:0000313" key="6">
    <source>
        <dbReference type="Proteomes" id="UP000593567"/>
    </source>
</evidence>
<reference evidence="5" key="1">
    <citation type="submission" date="2020-06" db="EMBL/GenBank/DDBJ databases">
        <title>Draft genome of Bugula neritina, a colonial animal packing powerful symbionts and potential medicines.</title>
        <authorList>
            <person name="Rayko M."/>
        </authorList>
    </citation>
    <scope>NUCLEOTIDE SEQUENCE [LARGE SCALE GENOMIC DNA]</scope>
    <source>
        <strain evidence="5">Kwan_BN1</strain>
    </source>
</reference>
<protein>
    <submittedName>
        <fullName evidence="5">CycK</fullName>
    </submittedName>
</protein>
<gene>
    <name evidence="5" type="ORF">EB796_000983</name>
</gene>
<dbReference type="CDD" id="cd20531">
    <property type="entry name" value="CYCLIN_CCNK_rpt2"/>
    <property type="match status" value="1"/>
</dbReference>
<organism evidence="5 6">
    <name type="scientific">Bugula neritina</name>
    <name type="common">Brown bryozoan</name>
    <name type="synonym">Sertularia neritina</name>
    <dbReference type="NCBI Taxonomy" id="10212"/>
    <lineage>
        <taxon>Eukaryota</taxon>
        <taxon>Metazoa</taxon>
        <taxon>Spiralia</taxon>
        <taxon>Lophotrochozoa</taxon>
        <taxon>Bryozoa</taxon>
        <taxon>Gymnolaemata</taxon>
        <taxon>Cheilostomatida</taxon>
        <taxon>Flustrina</taxon>
        <taxon>Buguloidea</taxon>
        <taxon>Bugulidae</taxon>
        <taxon>Bugula</taxon>
    </lineage>
</organism>
<evidence type="ECO:0000259" key="4">
    <source>
        <dbReference type="SMART" id="SM00385"/>
    </source>
</evidence>
<dbReference type="SUPFAM" id="SSF47954">
    <property type="entry name" value="Cyclin-like"/>
    <property type="match status" value="2"/>
</dbReference>
<dbReference type="GO" id="GO:0016538">
    <property type="term" value="F:cyclin-dependent protein serine/threonine kinase regulator activity"/>
    <property type="evidence" value="ECO:0007669"/>
    <property type="project" value="InterPro"/>
</dbReference>
<keyword evidence="1 2" id="KW-0195">Cyclin</keyword>
<dbReference type="PANTHER" id="PTHR10026">
    <property type="entry name" value="CYCLIN"/>
    <property type="match status" value="1"/>
</dbReference>
<accession>A0A7J7KR96</accession>
<dbReference type="Gene3D" id="1.10.472.10">
    <property type="entry name" value="Cyclin-like"/>
    <property type="match status" value="2"/>
</dbReference>
<feature type="compositionally biased region" description="Low complexity" evidence="3">
    <location>
        <begin position="260"/>
        <end position="275"/>
    </location>
</feature>
<evidence type="ECO:0000256" key="2">
    <source>
        <dbReference type="RuleBase" id="RU000383"/>
    </source>
</evidence>
<dbReference type="SMART" id="SM00385">
    <property type="entry name" value="CYCLIN"/>
    <property type="match status" value="1"/>
</dbReference>
<feature type="domain" description="Cyclin-like" evidence="4">
    <location>
        <begin position="43"/>
        <end position="140"/>
    </location>
</feature>
<evidence type="ECO:0000256" key="1">
    <source>
        <dbReference type="ARBA" id="ARBA00023127"/>
    </source>
</evidence>
<dbReference type="OrthoDB" id="25002at2759"/>
<dbReference type="Pfam" id="PF21797">
    <property type="entry name" value="CycT2-like_C"/>
    <property type="match status" value="1"/>
</dbReference>
<evidence type="ECO:0000256" key="3">
    <source>
        <dbReference type="SAM" id="MobiDB-lite"/>
    </source>
</evidence>
<proteinExistence type="inferred from homology"/>
<feature type="compositionally biased region" description="Low complexity" evidence="3">
    <location>
        <begin position="301"/>
        <end position="337"/>
    </location>
</feature>
<dbReference type="AlphaFoldDB" id="A0A7J7KR96"/>
<keyword evidence="6" id="KW-1185">Reference proteome</keyword>
<dbReference type="InterPro" id="IPR006671">
    <property type="entry name" value="Cyclin_N"/>
</dbReference>
<feature type="compositionally biased region" description="Pro residues" evidence="3">
    <location>
        <begin position="338"/>
        <end position="378"/>
    </location>
</feature>